<evidence type="ECO:0000256" key="7">
    <source>
        <dbReference type="SAM" id="SignalP"/>
    </source>
</evidence>
<accession>A0A4U6X9F8</accession>
<evidence type="ECO:0000256" key="3">
    <source>
        <dbReference type="ARBA" id="ARBA00022801"/>
    </source>
</evidence>
<feature type="chain" id="PRO_5020322555" evidence="7">
    <location>
        <begin position="20"/>
        <end position="193"/>
    </location>
</feature>
<dbReference type="OrthoDB" id="5425539at2759"/>
<evidence type="ECO:0000313" key="9">
    <source>
        <dbReference type="Proteomes" id="UP000310108"/>
    </source>
</evidence>
<evidence type="ECO:0000256" key="6">
    <source>
        <dbReference type="SAM" id="MobiDB-lite"/>
    </source>
</evidence>
<dbReference type="PANTHER" id="PTHR42104">
    <property type="entry name" value="EXTRACELLULAR GUANYL-SPECIFIC RIBONUCLEASE RNTA (AFU_ORTHOLOGUE AFUA_4G03230)"/>
    <property type="match status" value="1"/>
</dbReference>
<dbReference type="Proteomes" id="UP000310108">
    <property type="component" value="Unassembled WGS sequence"/>
</dbReference>
<reference evidence="8 9" key="1">
    <citation type="journal article" date="2019" name="PLoS ONE">
        <title>Comparative genome analysis indicates high evolutionary potential of pathogenicity genes in Colletotrichum tanaceti.</title>
        <authorList>
            <person name="Lelwala R.V."/>
            <person name="Korhonen P.K."/>
            <person name="Young N.D."/>
            <person name="Scott J.B."/>
            <person name="Ades P.A."/>
            <person name="Gasser R.B."/>
            <person name="Taylor P.W.J."/>
        </authorList>
    </citation>
    <scope>NUCLEOTIDE SEQUENCE [LARGE SCALE GENOMIC DNA]</scope>
    <source>
        <strain evidence="8">BRIP57314</strain>
    </source>
</reference>
<evidence type="ECO:0000313" key="8">
    <source>
        <dbReference type="EMBL" id="TKW51679.1"/>
    </source>
</evidence>
<name>A0A4U6X9F8_9PEZI</name>
<organism evidence="8 9">
    <name type="scientific">Colletotrichum tanaceti</name>
    <dbReference type="NCBI Taxonomy" id="1306861"/>
    <lineage>
        <taxon>Eukaryota</taxon>
        <taxon>Fungi</taxon>
        <taxon>Dikarya</taxon>
        <taxon>Ascomycota</taxon>
        <taxon>Pezizomycotina</taxon>
        <taxon>Sordariomycetes</taxon>
        <taxon>Hypocreomycetidae</taxon>
        <taxon>Glomerellales</taxon>
        <taxon>Glomerellaceae</taxon>
        <taxon>Colletotrichum</taxon>
        <taxon>Colletotrichum destructivum species complex</taxon>
    </lineage>
</organism>
<dbReference type="GO" id="GO:0016787">
    <property type="term" value="F:hydrolase activity"/>
    <property type="evidence" value="ECO:0007669"/>
    <property type="project" value="UniProtKB-KW"/>
</dbReference>
<keyword evidence="7" id="KW-0732">Signal</keyword>
<keyword evidence="4" id="KW-1015">Disulfide bond</keyword>
<keyword evidence="1" id="KW-0540">Nuclease</keyword>
<comment type="caution">
    <text evidence="8">The sequence shown here is derived from an EMBL/GenBank/DDBJ whole genome shotgun (WGS) entry which is preliminary data.</text>
</comment>
<dbReference type="GO" id="GO:0046589">
    <property type="term" value="F:ribonuclease T1 activity"/>
    <property type="evidence" value="ECO:0007669"/>
    <property type="project" value="UniProtKB-EC"/>
</dbReference>
<dbReference type="Pfam" id="PF00545">
    <property type="entry name" value="Ribonuclease"/>
    <property type="match status" value="1"/>
</dbReference>
<proteinExistence type="predicted"/>
<dbReference type="Gene3D" id="3.10.450.30">
    <property type="entry name" value="Microbial ribonucleases"/>
    <property type="match status" value="1"/>
</dbReference>
<feature type="compositionally biased region" description="Polar residues" evidence="6">
    <location>
        <begin position="139"/>
        <end position="149"/>
    </location>
</feature>
<dbReference type="AlphaFoldDB" id="A0A4U6X9F8"/>
<dbReference type="PANTHER" id="PTHR42104:SF2">
    <property type="entry name" value="GUANYL-SPECIFIC RIBONUCLEASE, PUTATIVE (AFU_ORTHOLOGUE AFUA_4G01200)-RELATED"/>
    <property type="match status" value="1"/>
</dbReference>
<evidence type="ECO:0000256" key="2">
    <source>
        <dbReference type="ARBA" id="ARBA00022759"/>
    </source>
</evidence>
<evidence type="ECO:0000256" key="4">
    <source>
        <dbReference type="ARBA" id="ARBA00023157"/>
    </source>
</evidence>
<keyword evidence="3" id="KW-0378">Hydrolase</keyword>
<evidence type="ECO:0000256" key="5">
    <source>
        <dbReference type="ARBA" id="ARBA00023239"/>
    </source>
</evidence>
<keyword evidence="2" id="KW-0255">Endonuclease</keyword>
<keyword evidence="9" id="KW-1185">Reference proteome</keyword>
<dbReference type="SUPFAM" id="SSF53933">
    <property type="entry name" value="Microbial ribonucleases"/>
    <property type="match status" value="1"/>
</dbReference>
<feature type="signal peptide" evidence="7">
    <location>
        <begin position="1"/>
        <end position="19"/>
    </location>
</feature>
<keyword evidence="5" id="KW-0456">Lyase</keyword>
<evidence type="ECO:0000256" key="1">
    <source>
        <dbReference type="ARBA" id="ARBA00022722"/>
    </source>
</evidence>
<feature type="region of interest" description="Disordered" evidence="6">
    <location>
        <begin position="139"/>
        <end position="171"/>
    </location>
</feature>
<gene>
    <name evidence="8" type="ORF">CTA1_2806</name>
</gene>
<dbReference type="InterPro" id="IPR000026">
    <property type="entry name" value="N1-like"/>
</dbReference>
<feature type="compositionally biased region" description="Gly residues" evidence="6">
    <location>
        <begin position="154"/>
        <end position="163"/>
    </location>
</feature>
<dbReference type="GO" id="GO:0003723">
    <property type="term" value="F:RNA binding"/>
    <property type="evidence" value="ECO:0007669"/>
    <property type="project" value="InterPro"/>
</dbReference>
<protein>
    <submittedName>
        <fullName evidence="8">Guanyl-specific ribonuclease F1</fullName>
    </submittedName>
</protein>
<dbReference type="EMBL" id="PJEX01000289">
    <property type="protein sequence ID" value="TKW51679.1"/>
    <property type="molecule type" value="Genomic_DNA"/>
</dbReference>
<dbReference type="InterPro" id="IPR016191">
    <property type="entry name" value="Ribonuclease/ribotoxin"/>
</dbReference>
<sequence>MVCLKPALVFALCAVSATANPIASLDKRQSAVDVGTANIGTVTCGDNRYSKKQIEEATAEGCRLHAVNQQLGSSQYPHRFNNRENLAFASSGPYQEFPIVSSGNYTGRAPGPDRIVFDPNYRSSCVYVGTMTHTGASGRSGFVSCNQTKSSSSSGGGNGGGSSNNGTSAASALSGATPLGAAVSILSLLALAA</sequence>